<dbReference type="HOGENOM" id="CLU_530783_0_0_0"/>
<dbReference type="STRING" id="575540.Isop_2463"/>
<reference key="1">
    <citation type="submission" date="2010-11" db="EMBL/GenBank/DDBJ databases">
        <title>The complete sequence of chromosome of Isophaera pallida ATCC 43644.</title>
        <authorList>
            <consortium name="US DOE Joint Genome Institute (JGI-PGF)"/>
            <person name="Lucas S."/>
            <person name="Copeland A."/>
            <person name="Lapidus A."/>
            <person name="Bruce D."/>
            <person name="Goodwin L."/>
            <person name="Pitluck S."/>
            <person name="Kyrpides N."/>
            <person name="Mavromatis K."/>
            <person name="Pagani I."/>
            <person name="Ivanova N."/>
            <person name="Saunders E."/>
            <person name="Brettin T."/>
            <person name="Detter J.C."/>
            <person name="Han C."/>
            <person name="Tapia R."/>
            <person name="Land M."/>
            <person name="Hauser L."/>
            <person name="Markowitz V."/>
            <person name="Cheng J.-F."/>
            <person name="Hugenholtz P."/>
            <person name="Woyke T."/>
            <person name="Wu D."/>
            <person name="Eisen J.A."/>
        </authorList>
    </citation>
    <scope>NUCLEOTIDE SEQUENCE</scope>
    <source>
        <strain>ATCC 43644</strain>
    </source>
</reference>
<dbReference type="EMBL" id="CP002353">
    <property type="protein sequence ID" value="ADV63036.1"/>
    <property type="molecule type" value="Genomic_DNA"/>
</dbReference>
<dbReference type="Pfam" id="PF16258">
    <property type="entry name" value="DUF4912"/>
    <property type="match status" value="1"/>
</dbReference>
<dbReference type="eggNOG" id="COG3330">
    <property type="taxonomic scope" value="Bacteria"/>
</dbReference>
<proteinExistence type="predicted"/>
<sequence>MRVGWLGDRHEAEWIEALERYGVEAIDAPRHANVSSRWDVVIAWGRAARRQARAWAHEGRVGRIIAPVSASRWGEERPEGVETRQDDPPQWVVDHPWCLARWVGESLSRRGRPWLIAGPPASARCTGGPSEPSLAARPGLTLPPPHARVVVVALDTPALSRAGDQGRGRDRWRTAVMSPEAVLTRLFKRLVALDRPGELRLAVLGAGVLARRLREEIAGIPGVLVESVEEAGNLGPSDWNDSLRRCDLALVVRPRSPERGRAILEATRVLAPRVAWLDETDHLIDRMTQAGAVGWTQALNVAAVSEVDRRLAVRCLGADNRAALLLERLEQARERYESSRRGRLRVVFKDHLPPPAFMPLDLPSQRPEGRSRVRVVALREGRGFVSWAIHPEDRAAAQSWLGMDLIRAVLVLRLYDVEGIEFHGRDAHRVVDIELDPGRDHQAFLFPDLGRSYAAALGYRTDRAVFHVLAHGPIVRSAGGEGRVDHAGLRRIHVAPRAVLTVGSGRRVVEEGA</sequence>
<dbReference type="AlphaFoldDB" id="E8QXI8"/>
<dbReference type="KEGG" id="ipa:Isop_2463"/>
<dbReference type="InParanoid" id="E8QXI8"/>
<dbReference type="InterPro" id="IPR032585">
    <property type="entry name" value="DUF4912"/>
</dbReference>
<name>E8QXI8_ISOPI</name>
<protein>
    <submittedName>
        <fullName evidence="1">Uncharacterized protein</fullName>
    </submittedName>
</protein>
<dbReference type="RefSeq" id="WP_013565324.1">
    <property type="nucleotide sequence ID" value="NC_014962.1"/>
</dbReference>
<dbReference type="Proteomes" id="UP000008631">
    <property type="component" value="Chromosome"/>
</dbReference>
<reference evidence="1 2" key="2">
    <citation type="journal article" date="2011" name="Stand. Genomic Sci.">
        <title>Complete genome sequence of Isosphaera pallida type strain (IS1B).</title>
        <authorList>
            <consortium name="US DOE Joint Genome Institute (JGI-PGF)"/>
            <person name="Goker M."/>
            <person name="Cleland D."/>
            <person name="Saunders E."/>
            <person name="Lapidus A."/>
            <person name="Nolan M."/>
            <person name="Lucas S."/>
            <person name="Hammon N."/>
            <person name="Deshpande S."/>
            <person name="Cheng J.F."/>
            <person name="Tapia R."/>
            <person name="Han C."/>
            <person name="Goodwin L."/>
            <person name="Pitluck S."/>
            <person name="Liolios K."/>
            <person name="Pagani I."/>
            <person name="Ivanova N."/>
            <person name="Mavromatis K."/>
            <person name="Pati A."/>
            <person name="Chen A."/>
            <person name="Palaniappan K."/>
            <person name="Land M."/>
            <person name="Hauser L."/>
            <person name="Chang Y.J."/>
            <person name="Jeffries C.D."/>
            <person name="Detter J.C."/>
            <person name="Beck B."/>
            <person name="Woyke T."/>
            <person name="Bristow J."/>
            <person name="Eisen J.A."/>
            <person name="Markowitz V."/>
            <person name="Hugenholtz P."/>
            <person name="Kyrpides N.C."/>
            <person name="Klenk H.P."/>
        </authorList>
    </citation>
    <scope>NUCLEOTIDE SEQUENCE [LARGE SCALE GENOMIC DNA]</scope>
    <source>
        <strain evidence="2">ATCC 43644 / DSM 9630 / IS1B</strain>
    </source>
</reference>
<keyword evidence="2" id="KW-1185">Reference proteome</keyword>
<gene>
    <name evidence="1" type="ordered locus">Isop_2463</name>
</gene>
<evidence type="ECO:0000313" key="2">
    <source>
        <dbReference type="Proteomes" id="UP000008631"/>
    </source>
</evidence>
<accession>E8QXI8</accession>
<evidence type="ECO:0000313" key="1">
    <source>
        <dbReference type="EMBL" id="ADV63036.1"/>
    </source>
</evidence>
<organism evidence="1 2">
    <name type="scientific">Isosphaera pallida (strain ATCC 43644 / DSM 9630 / IS1B)</name>
    <dbReference type="NCBI Taxonomy" id="575540"/>
    <lineage>
        <taxon>Bacteria</taxon>
        <taxon>Pseudomonadati</taxon>
        <taxon>Planctomycetota</taxon>
        <taxon>Planctomycetia</taxon>
        <taxon>Isosphaerales</taxon>
        <taxon>Isosphaeraceae</taxon>
        <taxon>Isosphaera</taxon>
    </lineage>
</organism>